<evidence type="ECO:0000256" key="3">
    <source>
        <dbReference type="ARBA" id="ARBA00022989"/>
    </source>
</evidence>
<evidence type="ECO:0000256" key="5">
    <source>
        <dbReference type="ARBA" id="ARBA00023136"/>
    </source>
</evidence>
<proteinExistence type="inferred from homology"/>
<dbReference type="Pfam" id="PF00001">
    <property type="entry name" value="7tm_1"/>
    <property type="match status" value="1"/>
</dbReference>
<dbReference type="PANTHER" id="PTHR45695">
    <property type="entry name" value="LEUCOKININ RECEPTOR-RELATED"/>
    <property type="match status" value="1"/>
</dbReference>
<dbReference type="PRINTS" id="PR00237">
    <property type="entry name" value="GPCRRHODOPSN"/>
</dbReference>
<comment type="subcellular location">
    <subcellularLocation>
        <location evidence="1">Membrane</location>
        <topology evidence="1">Multi-pass membrane protein</topology>
    </subcellularLocation>
</comment>
<protein>
    <recommendedName>
        <fullName evidence="10">G-protein coupled receptors family 1 profile domain-containing protein</fullName>
    </recommendedName>
</protein>
<sequence length="385" mass="44266">MNDTNWTGVQENTFDEFNTDKIILLCIYIPVFFVALVGNILVLVMVCMNKSVRRNVANYFLVNLAIADLLVTIVCIPMTVTVMIYPVWIYGDFMCRTLDFMQGVSVEGSVLTIVCMGTERYFAIRHPMKVRRICNEFNVKVAIAVTWILAIIIMCPLVIYKRLVVEQHVFVFNNTDYLFNGTQEMTSFHSETCQETWPSHSDKTAYDVFLLFIIYIIPGFIVVALYSLIGCSLCRQNHALNRANSVISNDVKVMASRRKLARMMIIISILFALCWLPYFIIIIGTDFYEEFRHTLAKLYPFALLLAHSHSAQNPILYCFMHRGFLEFLTKLARCQFSSITNRRQMKNSFNSSDRTQSLKISKMNDGTNDERKRLVVTLSDPGKAV</sequence>
<dbReference type="GO" id="GO:0005886">
    <property type="term" value="C:plasma membrane"/>
    <property type="evidence" value="ECO:0007669"/>
    <property type="project" value="TreeGrafter"/>
</dbReference>
<evidence type="ECO:0000256" key="7">
    <source>
        <dbReference type="ARBA" id="ARBA00023224"/>
    </source>
</evidence>
<dbReference type="PANTHER" id="PTHR45695:SF22">
    <property type="entry name" value="G-PROTEIN COUPLED RECEPTORS FAMILY 1 PROFILE DOMAIN-CONTAINING PROTEIN"/>
    <property type="match status" value="1"/>
</dbReference>
<evidence type="ECO:0000256" key="8">
    <source>
        <dbReference type="RuleBase" id="RU000688"/>
    </source>
</evidence>
<keyword evidence="5 9" id="KW-0472">Membrane</keyword>
<evidence type="ECO:0000256" key="2">
    <source>
        <dbReference type="ARBA" id="ARBA00022692"/>
    </source>
</evidence>
<gene>
    <name evidence="11" type="ORF">MCOR_50600</name>
</gene>
<accession>A0A6J8EGA9</accession>
<evidence type="ECO:0000259" key="10">
    <source>
        <dbReference type="PROSITE" id="PS50262"/>
    </source>
</evidence>
<evidence type="ECO:0000256" key="9">
    <source>
        <dbReference type="SAM" id="Phobius"/>
    </source>
</evidence>
<dbReference type="AlphaFoldDB" id="A0A6J8EGA9"/>
<feature type="transmembrane region" description="Helical" evidence="9">
    <location>
        <begin position="100"/>
        <end position="118"/>
    </location>
</feature>
<evidence type="ECO:0000256" key="1">
    <source>
        <dbReference type="ARBA" id="ARBA00004141"/>
    </source>
</evidence>
<dbReference type="InterPro" id="IPR017452">
    <property type="entry name" value="GPCR_Rhodpsn_7TM"/>
</dbReference>
<dbReference type="EMBL" id="CACVKT020008878">
    <property type="protein sequence ID" value="CAC5418141.1"/>
    <property type="molecule type" value="Genomic_DNA"/>
</dbReference>
<feature type="transmembrane region" description="Helical" evidence="9">
    <location>
        <begin position="22"/>
        <end position="48"/>
    </location>
</feature>
<dbReference type="PROSITE" id="PS50262">
    <property type="entry name" value="G_PROTEIN_RECEP_F1_2"/>
    <property type="match status" value="1"/>
</dbReference>
<keyword evidence="6 8" id="KW-0675">Receptor</keyword>
<dbReference type="OrthoDB" id="10037617at2759"/>
<keyword evidence="7 8" id="KW-0807">Transducer</keyword>
<dbReference type="CDD" id="cd14993">
    <property type="entry name" value="7tmA_CCKR-like"/>
    <property type="match status" value="1"/>
</dbReference>
<feature type="transmembrane region" description="Helical" evidence="9">
    <location>
        <begin position="260"/>
        <end position="283"/>
    </location>
</feature>
<comment type="similarity">
    <text evidence="8">Belongs to the G-protein coupled receptor 1 family.</text>
</comment>
<evidence type="ECO:0000256" key="4">
    <source>
        <dbReference type="ARBA" id="ARBA00023040"/>
    </source>
</evidence>
<dbReference type="PROSITE" id="PS00237">
    <property type="entry name" value="G_PROTEIN_RECEP_F1_1"/>
    <property type="match status" value="1"/>
</dbReference>
<feature type="domain" description="G-protein coupled receptors family 1 profile" evidence="10">
    <location>
        <begin position="38"/>
        <end position="317"/>
    </location>
</feature>
<evidence type="ECO:0000313" key="11">
    <source>
        <dbReference type="EMBL" id="CAC5418141.1"/>
    </source>
</evidence>
<name>A0A6J8EGA9_MYTCO</name>
<organism evidence="11 12">
    <name type="scientific">Mytilus coruscus</name>
    <name type="common">Sea mussel</name>
    <dbReference type="NCBI Taxonomy" id="42192"/>
    <lineage>
        <taxon>Eukaryota</taxon>
        <taxon>Metazoa</taxon>
        <taxon>Spiralia</taxon>
        <taxon>Lophotrochozoa</taxon>
        <taxon>Mollusca</taxon>
        <taxon>Bivalvia</taxon>
        <taxon>Autobranchia</taxon>
        <taxon>Pteriomorphia</taxon>
        <taxon>Mytilida</taxon>
        <taxon>Mytiloidea</taxon>
        <taxon>Mytilidae</taxon>
        <taxon>Mytilinae</taxon>
        <taxon>Mytilus</taxon>
    </lineage>
</organism>
<dbReference type="GO" id="GO:0004930">
    <property type="term" value="F:G protein-coupled receptor activity"/>
    <property type="evidence" value="ECO:0007669"/>
    <property type="project" value="UniProtKB-KW"/>
</dbReference>
<evidence type="ECO:0000313" key="12">
    <source>
        <dbReference type="Proteomes" id="UP000507470"/>
    </source>
</evidence>
<evidence type="ECO:0000256" key="6">
    <source>
        <dbReference type="ARBA" id="ARBA00023170"/>
    </source>
</evidence>
<dbReference type="InterPro" id="IPR000276">
    <property type="entry name" value="GPCR_Rhodpsn"/>
</dbReference>
<keyword evidence="12" id="KW-1185">Reference proteome</keyword>
<feature type="transmembrane region" description="Helical" evidence="9">
    <location>
        <begin position="139"/>
        <end position="160"/>
    </location>
</feature>
<feature type="transmembrane region" description="Helical" evidence="9">
    <location>
        <begin position="208"/>
        <end position="229"/>
    </location>
</feature>
<keyword evidence="2 8" id="KW-0812">Transmembrane</keyword>
<feature type="transmembrane region" description="Helical" evidence="9">
    <location>
        <begin position="60"/>
        <end position="88"/>
    </location>
</feature>
<keyword evidence="3 9" id="KW-1133">Transmembrane helix</keyword>
<dbReference type="Proteomes" id="UP000507470">
    <property type="component" value="Unassembled WGS sequence"/>
</dbReference>
<dbReference type="Gene3D" id="1.20.1070.10">
    <property type="entry name" value="Rhodopsin 7-helix transmembrane proteins"/>
    <property type="match status" value="1"/>
</dbReference>
<keyword evidence="4 8" id="KW-0297">G-protein coupled receptor</keyword>
<dbReference type="SUPFAM" id="SSF81321">
    <property type="entry name" value="Family A G protein-coupled receptor-like"/>
    <property type="match status" value="1"/>
</dbReference>
<reference evidence="11 12" key="1">
    <citation type="submission" date="2020-06" db="EMBL/GenBank/DDBJ databases">
        <authorList>
            <person name="Li R."/>
            <person name="Bekaert M."/>
        </authorList>
    </citation>
    <scope>NUCLEOTIDE SEQUENCE [LARGE SCALE GENOMIC DNA]</scope>
    <source>
        <strain evidence="12">wild</strain>
    </source>
</reference>